<dbReference type="SUPFAM" id="SSF48452">
    <property type="entry name" value="TPR-like"/>
    <property type="match status" value="2"/>
</dbReference>
<feature type="compositionally biased region" description="Basic residues" evidence="1">
    <location>
        <begin position="606"/>
        <end position="615"/>
    </location>
</feature>
<feature type="compositionally biased region" description="Basic residues" evidence="1">
    <location>
        <begin position="394"/>
        <end position="409"/>
    </location>
</feature>
<keyword evidence="4" id="KW-1185">Reference proteome</keyword>
<sequence length="1277" mass="140249">MSGGFGFKSPAAGSNSGLSRPRFQKVRKQTVSHRPTSTPASERLKPDLGFDSFRTLAQNLMPVVDNMRNLEIASGPTFDANVSSGEGSNKGVFVFGSGDVKSGAEDSGVSGLPDEMKKLGVGRSDNASTSYKTQFGFVENATSAFASSCSVAHQLPNDMKKLNIEDPVGMKEGNVSGINVNNNFAFGSGDQGVLPEKMKGLNIRESGNSHGGGDKIGVDMNSFASGGFDRNAATSVLDDMEKLKIGSLAQDNPGQTQAGLPHRVVVDDIFTQNASHKKFHDVDYSIPVASSFRAGAQGKTSSDIQVPASDGRNDSTAPSSSFASSGIHFQPVWNSTNVPSMDGQKKNCGFLFNDEVNGIGPQNIEFRTPNPRGNLYSVSDRRSEAKKESAKDTRSKKKKGKLRKPTKAHVRLQDDFVLGERSSQENPDSFESYSPMDVSPYRETVAENSYSRETSVASDEPFHLDDKYVSTESCPTVGIDARDEDLADATHRLDLNEGDFMPAETKVESSENCTDVGVSAVGPSEESVSGAETESFKSATEQLDYSTDTFVTAEDTEVNSNSTNDKQESDGSSNFRFMSNSEDMGRSSFTFGASSSTKGQFSAETRHHKKKNRLKVSHDFNNYTPNAEVPYASTSSRFFPLSGTSSLLPSRQGDVSKLLSGSRDRSEVVKEGAVKQESASTPAASIAAQEACEKWRSRGNQAYAIGDLPKAEDYYTQGVKCVSQSETSRSCLRALMLCYSNRAATRMSLGRMREALKDCMEAVAFDPNFLRVQVRAANCYLALGEVENASVHFLKCLQSGNEACVDRKLLVEASEGLEKTQKVLEYLKQSAELLEQQTCSDAECALEIIDKALIISSYSEKLREMKADALLMLRKYEQVIQLCSQSLHSADMSSLTVGVDSPTVLDDSDLQKSPSFRRWCLIVKAYFHLGRLEDALEFLKKQEESVLIMERNGSKTLESVIPLAGSICELLRFKRAGNEAFQSGKHLEAVECYTAALSCNVESRPFAAICFCNRAAAYRAMGQITDAIADCSLAIALDGNYVKAVSRRATLFEMIRDYGQATRDLERVVFLLTKLVEEKGSQSRASDKLNRVNELREVQVKPKYQWKQKQLMLGKNALGVEPSAVASEIKKAYRKAALKHHPDKAGQSLVRSENGDEGLWKDIAEEVQKETDRLFKMIGEAYTILSDSSKRARYDQEEERRDGHNRGNVSSTSRTHADAQNYPFERSSSRRQRQDWSSYGNFQPRRSERTRSGRESEIAGRLQPVQETARTRVDDGL</sequence>
<dbReference type="PANTHER" id="PTHR45181:SF4">
    <property type="entry name" value="HEAT SHOCK PROTEIN DNAJ WITH TETRATRICOPEPTIDE REPEAT-CONTAINING PROTEIN"/>
    <property type="match status" value="1"/>
</dbReference>
<gene>
    <name evidence="3" type="ORF">RJ639_038422</name>
</gene>
<dbReference type="EMBL" id="JAVXUP010000382">
    <property type="protein sequence ID" value="KAK3029324.1"/>
    <property type="molecule type" value="Genomic_DNA"/>
</dbReference>
<dbReference type="PANTHER" id="PTHR45181">
    <property type="entry name" value="HEAT SHOCK PROTEIN DNAJ WITH TETRATRICOPEPTIDE REPEAT-CONTAINING PROTEIN"/>
    <property type="match status" value="1"/>
</dbReference>
<dbReference type="Pfam" id="PF00226">
    <property type="entry name" value="DnaJ"/>
    <property type="match status" value="1"/>
</dbReference>
<feature type="domain" description="J" evidence="2">
    <location>
        <begin position="1113"/>
        <end position="1198"/>
    </location>
</feature>
<dbReference type="SMART" id="SM00271">
    <property type="entry name" value="DnaJ"/>
    <property type="match status" value="1"/>
</dbReference>
<dbReference type="PROSITE" id="PS50076">
    <property type="entry name" value="DNAJ_2"/>
    <property type="match status" value="1"/>
</dbReference>
<feature type="region of interest" description="Disordered" evidence="1">
    <location>
        <begin position="1189"/>
        <end position="1277"/>
    </location>
</feature>
<dbReference type="CDD" id="cd06257">
    <property type="entry name" value="DnaJ"/>
    <property type="match status" value="1"/>
</dbReference>
<reference evidence="3" key="1">
    <citation type="submission" date="2022-12" db="EMBL/GenBank/DDBJ databases">
        <title>Draft genome assemblies for two species of Escallonia (Escalloniales).</title>
        <authorList>
            <person name="Chanderbali A."/>
            <person name="Dervinis C."/>
            <person name="Anghel I."/>
            <person name="Soltis D."/>
            <person name="Soltis P."/>
            <person name="Zapata F."/>
        </authorList>
    </citation>
    <scope>NUCLEOTIDE SEQUENCE</scope>
    <source>
        <strain evidence="3">UCBG64.0493</strain>
        <tissue evidence="3">Leaf</tissue>
    </source>
</reference>
<dbReference type="AlphaFoldDB" id="A0AA89B4N1"/>
<evidence type="ECO:0000256" key="1">
    <source>
        <dbReference type="SAM" id="MobiDB-lite"/>
    </source>
</evidence>
<feature type="compositionally biased region" description="Polar residues" evidence="1">
    <location>
        <begin position="526"/>
        <end position="539"/>
    </location>
</feature>
<dbReference type="InterPro" id="IPR011990">
    <property type="entry name" value="TPR-like_helical_dom_sf"/>
</dbReference>
<dbReference type="InterPro" id="IPR036869">
    <property type="entry name" value="J_dom_sf"/>
</dbReference>
<evidence type="ECO:0000313" key="4">
    <source>
        <dbReference type="Proteomes" id="UP001188597"/>
    </source>
</evidence>
<comment type="caution">
    <text evidence="3">The sequence shown here is derived from an EMBL/GenBank/DDBJ whole genome shotgun (WGS) entry which is preliminary data.</text>
</comment>
<dbReference type="InterPro" id="IPR001623">
    <property type="entry name" value="DnaJ_domain"/>
</dbReference>
<feature type="compositionally biased region" description="Low complexity" evidence="1">
    <location>
        <begin position="315"/>
        <end position="325"/>
    </location>
</feature>
<evidence type="ECO:0000313" key="3">
    <source>
        <dbReference type="EMBL" id="KAK3029324.1"/>
    </source>
</evidence>
<dbReference type="Gene3D" id="1.25.40.10">
    <property type="entry name" value="Tetratricopeptide repeat domain"/>
    <property type="match status" value="2"/>
</dbReference>
<accession>A0AA89B4N1</accession>
<feature type="compositionally biased region" description="Basic and acidic residues" evidence="1">
    <location>
        <begin position="1189"/>
        <end position="1205"/>
    </location>
</feature>
<feature type="region of interest" description="Disordered" evidence="1">
    <location>
        <begin position="650"/>
        <end position="681"/>
    </location>
</feature>
<dbReference type="SMART" id="SM00028">
    <property type="entry name" value="TPR"/>
    <property type="match status" value="6"/>
</dbReference>
<feature type="region of interest" description="Disordered" evidence="1">
    <location>
        <begin position="505"/>
        <end position="539"/>
    </location>
</feature>
<dbReference type="PRINTS" id="PR00625">
    <property type="entry name" value="JDOMAIN"/>
</dbReference>
<feature type="region of interest" description="Disordered" evidence="1">
    <location>
        <begin position="554"/>
        <end position="621"/>
    </location>
</feature>
<feature type="compositionally biased region" description="Basic and acidic residues" evidence="1">
    <location>
        <begin position="662"/>
        <end position="674"/>
    </location>
</feature>
<organism evidence="3 4">
    <name type="scientific">Escallonia herrerae</name>
    <dbReference type="NCBI Taxonomy" id="1293975"/>
    <lineage>
        <taxon>Eukaryota</taxon>
        <taxon>Viridiplantae</taxon>
        <taxon>Streptophyta</taxon>
        <taxon>Embryophyta</taxon>
        <taxon>Tracheophyta</taxon>
        <taxon>Spermatophyta</taxon>
        <taxon>Magnoliopsida</taxon>
        <taxon>eudicotyledons</taxon>
        <taxon>Gunneridae</taxon>
        <taxon>Pentapetalae</taxon>
        <taxon>asterids</taxon>
        <taxon>campanulids</taxon>
        <taxon>Escalloniales</taxon>
        <taxon>Escalloniaceae</taxon>
        <taxon>Escallonia</taxon>
    </lineage>
</organism>
<evidence type="ECO:0000259" key="2">
    <source>
        <dbReference type="PROSITE" id="PS50076"/>
    </source>
</evidence>
<dbReference type="Proteomes" id="UP001188597">
    <property type="component" value="Unassembled WGS sequence"/>
</dbReference>
<name>A0AA89B4N1_9ASTE</name>
<dbReference type="SUPFAM" id="SSF46565">
    <property type="entry name" value="Chaperone J-domain"/>
    <property type="match status" value="1"/>
</dbReference>
<feature type="region of interest" description="Disordered" evidence="1">
    <location>
        <begin position="417"/>
        <end position="436"/>
    </location>
</feature>
<dbReference type="InterPro" id="IPR019734">
    <property type="entry name" value="TPR_rpt"/>
</dbReference>
<proteinExistence type="predicted"/>
<feature type="region of interest" description="Disordered" evidence="1">
    <location>
        <begin position="1"/>
        <end position="46"/>
    </location>
</feature>
<feature type="region of interest" description="Disordered" evidence="1">
    <location>
        <begin position="295"/>
        <end position="326"/>
    </location>
</feature>
<feature type="compositionally biased region" description="Basic residues" evidence="1">
    <location>
        <begin position="22"/>
        <end position="31"/>
    </location>
</feature>
<dbReference type="Gene3D" id="1.10.287.110">
    <property type="entry name" value="DnaJ domain"/>
    <property type="match status" value="1"/>
</dbReference>
<protein>
    <recommendedName>
        <fullName evidence="2">J domain-containing protein</fullName>
    </recommendedName>
</protein>
<feature type="compositionally biased region" description="Basic and acidic residues" evidence="1">
    <location>
        <begin position="379"/>
        <end position="393"/>
    </location>
</feature>
<feature type="compositionally biased region" description="Polar residues" evidence="1">
    <location>
        <begin position="558"/>
        <end position="603"/>
    </location>
</feature>
<feature type="compositionally biased region" description="Basic and acidic residues" evidence="1">
    <location>
        <begin position="1245"/>
        <end position="1258"/>
    </location>
</feature>
<feature type="region of interest" description="Disordered" evidence="1">
    <location>
        <begin position="360"/>
        <end position="409"/>
    </location>
</feature>